<dbReference type="Proteomes" id="UP000244090">
    <property type="component" value="Unassembled WGS sequence"/>
</dbReference>
<comment type="caution">
    <text evidence="3">The sequence shown here is derived from an EMBL/GenBank/DDBJ whole genome shotgun (WGS) entry which is preliminary data.</text>
</comment>
<dbReference type="EMBL" id="QBKT01000012">
    <property type="protein sequence ID" value="PTX58760.1"/>
    <property type="molecule type" value="Genomic_DNA"/>
</dbReference>
<dbReference type="Pfam" id="PF04536">
    <property type="entry name" value="TPM_phosphatase"/>
    <property type="match status" value="1"/>
</dbReference>
<name>A0A2T6BRP8_9FLAO</name>
<gene>
    <name evidence="3" type="ORF">C8N46_11268</name>
</gene>
<accession>A0A2T6BRP8</accession>
<dbReference type="RefSeq" id="WP_245896962.1">
    <property type="nucleotide sequence ID" value="NZ_QBKT01000012.1"/>
</dbReference>
<evidence type="ECO:0000259" key="2">
    <source>
        <dbReference type="Pfam" id="PF04536"/>
    </source>
</evidence>
<evidence type="ECO:0000313" key="4">
    <source>
        <dbReference type="Proteomes" id="UP000244090"/>
    </source>
</evidence>
<keyword evidence="4" id="KW-1185">Reference proteome</keyword>
<dbReference type="PANTHER" id="PTHR30373">
    <property type="entry name" value="UPF0603 PROTEIN YGCG"/>
    <property type="match status" value="1"/>
</dbReference>
<proteinExistence type="predicted"/>
<sequence length="272" mass="28964">MITTFTYKKSIRTLLFVVGLFFLNVSYAQYDIPPKPTKANPDAVYDYANLLEKQEKDALEYKLIKYSDTTSTQIIVVIIESLQGESIGMLAPEWGQKWEVGQQGKDNGVVILLAEKERKIWISPGYGAENELTAGIVGQITRNRIIPFFKRGDYYGGLNAGVDSIIEVLAGEFTGERKTSSKGIRVGVLFFLLIIFIVLVSILGNNKRNGGGNHRGGRRSTGNDLLDIIILSNLGKGSFGGGSSGGGFSGGGGFGGGFGGGGFSGGGAGGSW</sequence>
<organism evidence="3 4">
    <name type="scientific">Kordia periserrulae</name>
    <dbReference type="NCBI Taxonomy" id="701523"/>
    <lineage>
        <taxon>Bacteria</taxon>
        <taxon>Pseudomonadati</taxon>
        <taxon>Bacteroidota</taxon>
        <taxon>Flavobacteriia</taxon>
        <taxon>Flavobacteriales</taxon>
        <taxon>Flavobacteriaceae</taxon>
        <taxon>Kordia</taxon>
    </lineage>
</organism>
<keyword evidence="1" id="KW-0812">Transmembrane</keyword>
<evidence type="ECO:0000256" key="1">
    <source>
        <dbReference type="SAM" id="Phobius"/>
    </source>
</evidence>
<dbReference type="InterPro" id="IPR007621">
    <property type="entry name" value="TPM_dom"/>
</dbReference>
<keyword evidence="1" id="KW-0472">Membrane</keyword>
<feature type="transmembrane region" description="Helical" evidence="1">
    <location>
        <begin position="186"/>
        <end position="205"/>
    </location>
</feature>
<evidence type="ECO:0000313" key="3">
    <source>
        <dbReference type="EMBL" id="PTX58760.1"/>
    </source>
</evidence>
<protein>
    <recommendedName>
        <fullName evidence="2">TPM domain-containing protein</fullName>
    </recommendedName>
</protein>
<dbReference type="Gene3D" id="3.10.310.50">
    <property type="match status" value="1"/>
</dbReference>
<keyword evidence="1" id="KW-1133">Transmembrane helix</keyword>
<dbReference type="PANTHER" id="PTHR30373:SF2">
    <property type="entry name" value="UPF0603 PROTEIN YGCG"/>
    <property type="match status" value="1"/>
</dbReference>
<dbReference type="AlphaFoldDB" id="A0A2T6BRP8"/>
<reference evidence="3 4" key="1">
    <citation type="submission" date="2018-04" db="EMBL/GenBank/DDBJ databases">
        <title>Genomic Encyclopedia of Archaeal and Bacterial Type Strains, Phase II (KMG-II): from individual species to whole genera.</title>
        <authorList>
            <person name="Goeker M."/>
        </authorList>
    </citation>
    <scope>NUCLEOTIDE SEQUENCE [LARGE SCALE GENOMIC DNA]</scope>
    <source>
        <strain evidence="3 4">DSM 25731</strain>
    </source>
</reference>
<feature type="domain" description="TPM" evidence="2">
    <location>
        <begin position="44"/>
        <end position="167"/>
    </location>
</feature>